<sequence>MARPTPTTAPRRRRRTIGLIIAAAFGGLLLVLTIAVGIYGLIIGPPDRDTDAPGSPAPTGESPRPPATVAQIPETTDGEEFATAVAHGLFTWDTHTVLTVEDYRQPLLEVTDPTGHETNGLVADLEDYLPNRETWIALQEYQTRQWLSVDDVFVPAQWEEAVEVGGDAIAEGTVAYTVTGTRHREGVWHGREETSQHEVAFTLFITCPPEGEACHLLRLSLLDEPLQ</sequence>
<evidence type="ECO:0000313" key="4">
    <source>
        <dbReference type="Proteomes" id="UP001498935"/>
    </source>
</evidence>
<proteinExistence type="predicted"/>
<keyword evidence="2" id="KW-0472">Membrane</keyword>
<evidence type="ECO:0000256" key="1">
    <source>
        <dbReference type="SAM" id="MobiDB-lite"/>
    </source>
</evidence>
<feature type="transmembrane region" description="Helical" evidence="2">
    <location>
        <begin position="20"/>
        <end position="42"/>
    </location>
</feature>
<evidence type="ECO:0000313" key="3">
    <source>
        <dbReference type="EMBL" id="GAA5341585.1"/>
    </source>
</evidence>
<keyword evidence="2" id="KW-0812">Transmembrane</keyword>
<dbReference type="Proteomes" id="UP001498935">
    <property type="component" value="Unassembled WGS sequence"/>
</dbReference>
<comment type="caution">
    <text evidence="3">The sequence shown here is derived from an EMBL/GenBank/DDBJ whole genome shotgun (WGS) entry which is preliminary data.</text>
</comment>
<reference evidence="3 4" key="1">
    <citation type="submission" date="2024-02" db="EMBL/GenBank/DDBJ databases">
        <title>Characterization of antibiotic resistant novel bacterial strains and their environmental applications.</title>
        <authorList>
            <person name="Manzoor S."/>
            <person name="Abbas S."/>
            <person name="Arshad M."/>
            <person name="Li W.J."/>
            <person name="Ahmed I."/>
        </authorList>
    </citation>
    <scope>NUCLEOTIDE SEQUENCE [LARGE SCALE GENOMIC DNA]</scope>
    <source>
        <strain evidence="3 4">KACC 15558</strain>
    </source>
</reference>
<gene>
    <name evidence="3" type="ORF">KACC15558_26260</name>
</gene>
<organism evidence="3 4">
    <name type="scientific">Brevibacterium ammoniilyticum</name>
    <dbReference type="NCBI Taxonomy" id="1046555"/>
    <lineage>
        <taxon>Bacteria</taxon>
        <taxon>Bacillati</taxon>
        <taxon>Actinomycetota</taxon>
        <taxon>Actinomycetes</taxon>
        <taxon>Micrococcales</taxon>
        <taxon>Brevibacteriaceae</taxon>
        <taxon>Brevibacterium</taxon>
    </lineage>
</organism>
<keyword evidence="4" id="KW-1185">Reference proteome</keyword>
<evidence type="ECO:0000256" key="2">
    <source>
        <dbReference type="SAM" id="Phobius"/>
    </source>
</evidence>
<protein>
    <submittedName>
        <fullName evidence="3">Uncharacterized protein</fullName>
    </submittedName>
</protein>
<name>A0ABP9U8C9_9MICO</name>
<accession>A0ABP9U8C9</accession>
<dbReference type="EMBL" id="BAABNP010000011">
    <property type="protein sequence ID" value="GAA5341585.1"/>
    <property type="molecule type" value="Genomic_DNA"/>
</dbReference>
<keyword evidence="2" id="KW-1133">Transmembrane helix</keyword>
<feature type="region of interest" description="Disordered" evidence="1">
    <location>
        <begin position="49"/>
        <end position="68"/>
    </location>
</feature>
<dbReference type="RefSeq" id="WP_236586872.1">
    <property type="nucleotide sequence ID" value="NZ_BAABBK010000011.1"/>
</dbReference>